<organism evidence="4 5">
    <name type="scientific">Amnibacterium soli</name>
    <dbReference type="NCBI Taxonomy" id="1282736"/>
    <lineage>
        <taxon>Bacteria</taxon>
        <taxon>Bacillati</taxon>
        <taxon>Actinomycetota</taxon>
        <taxon>Actinomycetes</taxon>
        <taxon>Micrococcales</taxon>
        <taxon>Microbacteriaceae</taxon>
        <taxon>Amnibacterium</taxon>
    </lineage>
</organism>
<evidence type="ECO:0000313" key="5">
    <source>
        <dbReference type="Proteomes" id="UP001500121"/>
    </source>
</evidence>
<dbReference type="GO" id="GO:0032259">
    <property type="term" value="P:methylation"/>
    <property type="evidence" value="ECO:0007669"/>
    <property type="project" value="UniProtKB-KW"/>
</dbReference>
<dbReference type="Gene3D" id="3.40.50.150">
    <property type="entry name" value="Vaccinia Virus protein VP39"/>
    <property type="match status" value="1"/>
</dbReference>
<dbReference type="EMBL" id="BAABLP010000001">
    <property type="protein sequence ID" value="GAA4737764.1"/>
    <property type="molecule type" value="Genomic_DNA"/>
</dbReference>
<dbReference type="GO" id="GO:0008168">
    <property type="term" value="F:methyltransferase activity"/>
    <property type="evidence" value="ECO:0007669"/>
    <property type="project" value="UniProtKB-KW"/>
</dbReference>
<evidence type="ECO:0000256" key="1">
    <source>
        <dbReference type="ARBA" id="ARBA00022603"/>
    </source>
</evidence>
<dbReference type="InterPro" id="IPR029063">
    <property type="entry name" value="SAM-dependent_MTases_sf"/>
</dbReference>
<keyword evidence="5" id="KW-1185">Reference proteome</keyword>
<name>A0ABP8YV54_9MICO</name>
<keyword evidence="1 4" id="KW-0489">Methyltransferase</keyword>
<reference evidence="5" key="1">
    <citation type="journal article" date="2019" name="Int. J. Syst. Evol. Microbiol.">
        <title>The Global Catalogue of Microorganisms (GCM) 10K type strain sequencing project: providing services to taxonomists for standard genome sequencing and annotation.</title>
        <authorList>
            <consortium name="The Broad Institute Genomics Platform"/>
            <consortium name="The Broad Institute Genome Sequencing Center for Infectious Disease"/>
            <person name="Wu L."/>
            <person name="Ma J."/>
        </authorList>
    </citation>
    <scope>NUCLEOTIDE SEQUENCE [LARGE SCALE GENOMIC DNA]</scope>
    <source>
        <strain evidence="5">JCM 19015</strain>
    </source>
</reference>
<evidence type="ECO:0000259" key="3">
    <source>
        <dbReference type="Pfam" id="PF13649"/>
    </source>
</evidence>
<dbReference type="PANTHER" id="PTHR43861:SF1">
    <property type="entry name" value="TRANS-ACONITATE 2-METHYLTRANSFERASE"/>
    <property type="match status" value="1"/>
</dbReference>
<dbReference type="PANTHER" id="PTHR43861">
    <property type="entry name" value="TRANS-ACONITATE 2-METHYLTRANSFERASE-RELATED"/>
    <property type="match status" value="1"/>
</dbReference>
<dbReference type="CDD" id="cd02440">
    <property type="entry name" value="AdoMet_MTases"/>
    <property type="match status" value="1"/>
</dbReference>
<dbReference type="Proteomes" id="UP001500121">
    <property type="component" value="Unassembled WGS sequence"/>
</dbReference>
<sequence>MLDAGCGPGHWSGHLHDLGVAVEGVDATPRFVEHARRTWPGVDFRLGDLRRLDLADGSLGGVLSWFSVIHTDPEEVPGILAAFARALRPGGRLLVGFFSGDRLQPFDHRVVTAWAWPIDGLSAAVEAAGFTVESTRDRVAPNGRRNASLVAQRP</sequence>
<gene>
    <name evidence="4" type="ORF">GCM10025783_05300</name>
</gene>
<proteinExistence type="predicted"/>
<accession>A0ABP8YV54</accession>
<feature type="domain" description="Methyltransferase" evidence="3">
    <location>
        <begin position="2"/>
        <end position="91"/>
    </location>
</feature>
<evidence type="ECO:0000256" key="2">
    <source>
        <dbReference type="ARBA" id="ARBA00022679"/>
    </source>
</evidence>
<protein>
    <submittedName>
        <fullName evidence="4">Class I SAM-dependent methyltransferase</fullName>
    </submittedName>
</protein>
<dbReference type="Pfam" id="PF13649">
    <property type="entry name" value="Methyltransf_25"/>
    <property type="match status" value="1"/>
</dbReference>
<evidence type="ECO:0000313" key="4">
    <source>
        <dbReference type="EMBL" id="GAA4737764.1"/>
    </source>
</evidence>
<dbReference type="RefSeq" id="WP_345479381.1">
    <property type="nucleotide sequence ID" value="NZ_BAABLP010000001.1"/>
</dbReference>
<dbReference type="InterPro" id="IPR041698">
    <property type="entry name" value="Methyltransf_25"/>
</dbReference>
<comment type="caution">
    <text evidence="4">The sequence shown here is derived from an EMBL/GenBank/DDBJ whole genome shotgun (WGS) entry which is preliminary data.</text>
</comment>
<dbReference type="SUPFAM" id="SSF53335">
    <property type="entry name" value="S-adenosyl-L-methionine-dependent methyltransferases"/>
    <property type="match status" value="1"/>
</dbReference>
<keyword evidence="2" id="KW-0808">Transferase</keyword>